<dbReference type="GO" id="GO:0004176">
    <property type="term" value="F:ATP-dependent peptidase activity"/>
    <property type="evidence" value="ECO:0007669"/>
    <property type="project" value="InterPro"/>
</dbReference>
<dbReference type="PANTHER" id="PTHR33471:SF7">
    <property type="entry name" value="ATP-DEPENDENT ZINC METALLOPROTEASE-RELATED"/>
    <property type="match status" value="1"/>
</dbReference>
<dbReference type="EMBL" id="AZIL01001565">
    <property type="protein sequence ID" value="EWM23569.1"/>
    <property type="molecule type" value="Genomic_DNA"/>
</dbReference>
<reference evidence="3 4" key="1">
    <citation type="journal article" date="2014" name="Mol. Plant">
        <title>Chromosome Scale Genome Assembly and Transcriptome Profiling of Nannochloropsis gaditana in Nitrogen Depletion.</title>
        <authorList>
            <person name="Corteggiani Carpinelli E."/>
            <person name="Telatin A."/>
            <person name="Vitulo N."/>
            <person name="Forcato C."/>
            <person name="D'Angelo M."/>
            <person name="Schiavon R."/>
            <person name="Vezzi A."/>
            <person name="Giacometti G.M."/>
            <person name="Morosinotto T."/>
            <person name="Valle G."/>
        </authorList>
    </citation>
    <scope>NUCLEOTIDE SEQUENCE [LARGE SCALE GENOMIC DNA]</scope>
    <source>
        <strain evidence="3 4">B-31</strain>
    </source>
</reference>
<dbReference type="Proteomes" id="UP000019335">
    <property type="component" value="Chromosome 16"/>
</dbReference>
<name>W7TTB4_9STRA</name>
<dbReference type="GO" id="GO:0006508">
    <property type="term" value="P:proteolysis"/>
    <property type="evidence" value="ECO:0007669"/>
    <property type="project" value="InterPro"/>
</dbReference>
<organism evidence="3 4">
    <name type="scientific">Nannochloropsis gaditana</name>
    <dbReference type="NCBI Taxonomy" id="72520"/>
    <lineage>
        <taxon>Eukaryota</taxon>
        <taxon>Sar</taxon>
        <taxon>Stramenopiles</taxon>
        <taxon>Ochrophyta</taxon>
        <taxon>Eustigmatophyceae</taxon>
        <taxon>Eustigmatales</taxon>
        <taxon>Monodopsidaceae</taxon>
        <taxon>Nannochloropsis</taxon>
    </lineage>
</organism>
<gene>
    <name evidence="3" type="ORF">Naga_100638g1</name>
</gene>
<keyword evidence="1" id="KW-0175">Coiled coil</keyword>
<dbReference type="InterPro" id="IPR037219">
    <property type="entry name" value="Peptidase_M41-like"/>
</dbReference>
<feature type="region of interest" description="Disordered" evidence="2">
    <location>
        <begin position="341"/>
        <end position="393"/>
    </location>
</feature>
<evidence type="ECO:0000313" key="3">
    <source>
        <dbReference type="EMBL" id="EWM23569.1"/>
    </source>
</evidence>
<dbReference type="GO" id="GO:0005524">
    <property type="term" value="F:ATP binding"/>
    <property type="evidence" value="ECO:0007669"/>
    <property type="project" value="InterPro"/>
</dbReference>
<evidence type="ECO:0000256" key="1">
    <source>
        <dbReference type="SAM" id="Coils"/>
    </source>
</evidence>
<dbReference type="PANTHER" id="PTHR33471">
    <property type="entry name" value="ATP-DEPENDENT ZINC METALLOPROTEASE-RELATED"/>
    <property type="match status" value="1"/>
</dbReference>
<evidence type="ECO:0000313" key="4">
    <source>
        <dbReference type="Proteomes" id="UP000019335"/>
    </source>
</evidence>
<accession>W7TTB4</accession>
<evidence type="ECO:0000256" key="2">
    <source>
        <dbReference type="SAM" id="MobiDB-lite"/>
    </source>
</evidence>
<dbReference type="AlphaFoldDB" id="W7TTB4"/>
<keyword evidence="4" id="KW-1185">Reference proteome</keyword>
<sequence>MWEAGEKEVRVAFWRWWVGWNVSYEGRKGPSDEGPASLFLPTHFCCGLFRIPPHGRASFPSSGATFGEAGTIFLDQTLFEQLEKAKVSASSLDRYSTIVMGGIAAEALTFQNAQGGSSDEQALILLMSLLGFPLDRISNQARWAALRAVLVIKDYPEAYEALVAALQAGKSVGQCVLAIEDALEATDRPLVPLPAVGPPPSPPPAPVPSSGAKEFADLQRVLMPSLPPSLANADLSNLTPSFTKGTDVIPAVEAREKKQLAALEEQLKARQRAVNFRLKQVTAQLEGKSPEEVSGMGGEEEIQGKIELRGEEMDEEKEIEDQLKSLDEKLKALNMQLGGRVGEGTWEEGGGRDKRMGRRGAGRGVVDKGVGNKSAGKRMQEQGTKAYGRRRESRNSRLRMSLLPFLFLALASRLRMHDR</sequence>
<protein>
    <submittedName>
        <fullName evidence="3">Stress regulated protein</fullName>
    </submittedName>
</protein>
<dbReference type="OrthoDB" id="66620at2759"/>
<comment type="caution">
    <text evidence="3">The sequence shown here is derived from an EMBL/GenBank/DDBJ whole genome shotgun (WGS) entry which is preliminary data.</text>
</comment>
<feature type="coiled-coil region" evidence="1">
    <location>
        <begin position="309"/>
        <end position="336"/>
    </location>
</feature>
<dbReference type="SUPFAM" id="SSF140990">
    <property type="entry name" value="FtsH protease domain-like"/>
    <property type="match status" value="1"/>
</dbReference>
<proteinExistence type="predicted"/>
<dbReference type="GO" id="GO:0004222">
    <property type="term" value="F:metalloendopeptidase activity"/>
    <property type="evidence" value="ECO:0007669"/>
    <property type="project" value="InterPro"/>
</dbReference>